<evidence type="ECO:0000313" key="3">
    <source>
        <dbReference type="EMBL" id="RMA78225.1"/>
    </source>
</evidence>
<dbReference type="Pfam" id="PF00072">
    <property type="entry name" value="Response_reg"/>
    <property type="match status" value="1"/>
</dbReference>
<name>A0A3M0A6Y2_9FLAO</name>
<keyword evidence="1" id="KW-0597">Phosphoprotein</keyword>
<dbReference type="AlphaFoldDB" id="A0A3M0A6Y2"/>
<dbReference type="InterPro" id="IPR011006">
    <property type="entry name" value="CheY-like_superfamily"/>
</dbReference>
<evidence type="ECO:0000256" key="1">
    <source>
        <dbReference type="PROSITE-ProRule" id="PRU00169"/>
    </source>
</evidence>
<evidence type="ECO:0000259" key="2">
    <source>
        <dbReference type="PROSITE" id="PS50110"/>
    </source>
</evidence>
<dbReference type="InterPro" id="IPR001789">
    <property type="entry name" value="Sig_transdc_resp-reg_receiver"/>
</dbReference>
<dbReference type="PANTHER" id="PTHR44520:SF2">
    <property type="entry name" value="RESPONSE REGULATOR RCP1"/>
    <property type="match status" value="1"/>
</dbReference>
<feature type="domain" description="Response regulatory" evidence="2">
    <location>
        <begin position="5"/>
        <end position="129"/>
    </location>
</feature>
<dbReference type="Proteomes" id="UP000280368">
    <property type="component" value="Unassembled WGS sequence"/>
</dbReference>
<comment type="caution">
    <text evidence="3">The sequence shown here is derived from an EMBL/GenBank/DDBJ whole genome shotgun (WGS) entry which is preliminary data.</text>
</comment>
<gene>
    <name evidence="3" type="ORF">BC961_0604</name>
</gene>
<protein>
    <submittedName>
        <fullName evidence="3">Response regulator receiver domain-containing protein</fullName>
    </submittedName>
</protein>
<accession>A0A3M0A6Y2</accession>
<dbReference type="PANTHER" id="PTHR44520">
    <property type="entry name" value="RESPONSE REGULATOR RCP1-RELATED"/>
    <property type="match status" value="1"/>
</dbReference>
<keyword evidence="4" id="KW-1185">Reference proteome</keyword>
<proteinExistence type="predicted"/>
<reference evidence="3 4" key="1">
    <citation type="submission" date="2018-10" db="EMBL/GenBank/DDBJ databases">
        <title>Genomic Encyclopedia of Archaeal and Bacterial Type Strains, Phase II (KMG-II): from individual species to whole genera.</title>
        <authorList>
            <person name="Goeker M."/>
        </authorList>
    </citation>
    <scope>NUCLEOTIDE SEQUENCE [LARGE SCALE GENOMIC DNA]</scope>
    <source>
        <strain evidence="3 4">DSM 19727</strain>
    </source>
</reference>
<dbReference type="InterPro" id="IPR052893">
    <property type="entry name" value="TCS_response_regulator"/>
</dbReference>
<dbReference type="RefSeq" id="WP_121924338.1">
    <property type="nucleotide sequence ID" value="NZ_CBCSGA010000005.1"/>
</dbReference>
<evidence type="ECO:0000313" key="4">
    <source>
        <dbReference type="Proteomes" id="UP000280368"/>
    </source>
</evidence>
<organism evidence="3 4">
    <name type="scientific">Flavobacterium weaverense</name>
    <dbReference type="NCBI Taxonomy" id="271156"/>
    <lineage>
        <taxon>Bacteria</taxon>
        <taxon>Pseudomonadati</taxon>
        <taxon>Bacteroidota</taxon>
        <taxon>Flavobacteriia</taxon>
        <taxon>Flavobacteriales</taxon>
        <taxon>Flavobacteriaceae</taxon>
        <taxon>Flavobacterium</taxon>
    </lineage>
</organism>
<sequence length="129" mass="14990">MKNRRIYIIDDDKLTVKLISMLIHKNKFCDEIHSFYNAQDALNELKQNSENSDELPDGILLDLNMPIIDGWQFLEEYVKLDIVKDISIYIVSSSIDPADIEMAKKHEFLKDYIMKPITAAKLTAMSFTF</sequence>
<dbReference type="Gene3D" id="3.40.50.2300">
    <property type="match status" value="1"/>
</dbReference>
<dbReference type="PROSITE" id="PS50110">
    <property type="entry name" value="RESPONSE_REGULATORY"/>
    <property type="match status" value="1"/>
</dbReference>
<dbReference type="OrthoDB" id="673128at2"/>
<feature type="modified residue" description="4-aspartylphosphate" evidence="1">
    <location>
        <position position="62"/>
    </location>
</feature>
<dbReference type="SUPFAM" id="SSF52172">
    <property type="entry name" value="CheY-like"/>
    <property type="match status" value="1"/>
</dbReference>
<dbReference type="GO" id="GO:0000160">
    <property type="term" value="P:phosphorelay signal transduction system"/>
    <property type="evidence" value="ECO:0007669"/>
    <property type="project" value="InterPro"/>
</dbReference>
<dbReference type="SMART" id="SM00448">
    <property type="entry name" value="REC"/>
    <property type="match status" value="1"/>
</dbReference>
<dbReference type="EMBL" id="REFH01000007">
    <property type="protein sequence ID" value="RMA78225.1"/>
    <property type="molecule type" value="Genomic_DNA"/>
</dbReference>